<feature type="non-terminal residue" evidence="2">
    <location>
        <position position="1"/>
    </location>
</feature>
<feature type="region of interest" description="Disordered" evidence="1">
    <location>
        <begin position="74"/>
        <end position="112"/>
    </location>
</feature>
<proteinExistence type="predicted"/>
<evidence type="ECO:0000313" key="3">
    <source>
        <dbReference type="Proteomes" id="UP000789831"/>
    </source>
</evidence>
<feature type="compositionally biased region" description="Basic and acidic residues" evidence="1">
    <location>
        <begin position="90"/>
        <end position="112"/>
    </location>
</feature>
<evidence type="ECO:0000313" key="2">
    <source>
        <dbReference type="EMBL" id="CAG8539468.1"/>
    </source>
</evidence>
<dbReference type="Proteomes" id="UP000789831">
    <property type="component" value="Unassembled WGS sequence"/>
</dbReference>
<sequence length="112" mass="12925">MTRPNKHTFARWWNLKRGGIQKLEQVATVDLSLSSSEASENKDDINAEILDLIVDDFGMTTTQKLFQKLFEMDNGKKDDENNEEPGMENKQFKKGQETTHFIEEGDFSKSDH</sequence>
<name>A0A9N9AR97_9GLOM</name>
<organism evidence="2 3">
    <name type="scientific">Ambispora gerdemannii</name>
    <dbReference type="NCBI Taxonomy" id="144530"/>
    <lineage>
        <taxon>Eukaryota</taxon>
        <taxon>Fungi</taxon>
        <taxon>Fungi incertae sedis</taxon>
        <taxon>Mucoromycota</taxon>
        <taxon>Glomeromycotina</taxon>
        <taxon>Glomeromycetes</taxon>
        <taxon>Archaeosporales</taxon>
        <taxon>Ambisporaceae</taxon>
        <taxon>Ambispora</taxon>
    </lineage>
</organism>
<gene>
    <name evidence="2" type="ORF">AGERDE_LOCUS6111</name>
</gene>
<accession>A0A9N9AR97</accession>
<keyword evidence="3" id="KW-1185">Reference proteome</keyword>
<dbReference type="EMBL" id="CAJVPL010000907">
    <property type="protein sequence ID" value="CAG8539468.1"/>
    <property type="molecule type" value="Genomic_DNA"/>
</dbReference>
<comment type="caution">
    <text evidence="2">The sequence shown here is derived from an EMBL/GenBank/DDBJ whole genome shotgun (WGS) entry which is preliminary data.</text>
</comment>
<protein>
    <submittedName>
        <fullName evidence="2">13612_t:CDS:1</fullName>
    </submittedName>
</protein>
<reference evidence="2" key="1">
    <citation type="submission" date="2021-06" db="EMBL/GenBank/DDBJ databases">
        <authorList>
            <person name="Kallberg Y."/>
            <person name="Tangrot J."/>
            <person name="Rosling A."/>
        </authorList>
    </citation>
    <scope>NUCLEOTIDE SEQUENCE</scope>
    <source>
        <strain evidence="2">MT106</strain>
    </source>
</reference>
<dbReference type="AlphaFoldDB" id="A0A9N9AR97"/>
<evidence type="ECO:0000256" key="1">
    <source>
        <dbReference type="SAM" id="MobiDB-lite"/>
    </source>
</evidence>